<reference evidence="1 2" key="2">
    <citation type="submission" date="2020-02" db="EMBL/GenBank/DDBJ databases">
        <title>Candidatus Galacturonibacter soehngenii shows hetero-acetogenic catabolism of galacturonic acid but lacks a canonical carbon monoxide dehydrogenase/acetyl-CoA synthase complex.</title>
        <authorList>
            <person name="Diender M."/>
            <person name="Stouten G.R."/>
            <person name="Petersen J.F."/>
            <person name="Nielsen P.H."/>
            <person name="Dueholm M.S."/>
            <person name="Pronk J.T."/>
            <person name="Van Loosdrecht M.C.M."/>
        </authorList>
    </citation>
    <scope>NUCLEOTIDE SEQUENCE [LARGE SCALE GENOMIC DNA]</scope>
    <source>
        <strain evidence="1">GalUA</strain>
    </source>
</reference>
<organism evidence="1 2">
    <name type="scientific">Candidatus Galacturonatibacter soehngenii</name>
    <dbReference type="NCBI Taxonomy" id="2307010"/>
    <lineage>
        <taxon>Bacteria</taxon>
        <taxon>Bacillati</taxon>
        <taxon>Bacillota</taxon>
        <taxon>Clostridia</taxon>
        <taxon>Lachnospirales</taxon>
        <taxon>Lachnospiraceae</taxon>
        <taxon>Candidatus Galacturonatibacter</taxon>
    </lineage>
</organism>
<evidence type="ECO:0000313" key="1">
    <source>
        <dbReference type="EMBL" id="KAB1440066.1"/>
    </source>
</evidence>
<comment type="caution">
    <text evidence="1">The sequence shown here is derived from an EMBL/GenBank/DDBJ whole genome shotgun (WGS) entry which is preliminary data.</text>
</comment>
<dbReference type="OrthoDB" id="3229063at2"/>
<reference evidence="1 2" key="1">
    <citation type="submission" date="2019-09" db="EMBL/GenBank/DDBJ databases">
        <authorList>
            <person name="Valk L.C."/>
        </authorList>
    </citation>
    <scope>NUCLEOTIDE SEQUENCE [LARGE SCALE GENOMIC DNA]</scope>
    <source>
        <strain evidence="1">GalUA</strain>
    </source>
</reference>
<dbReference type="EMBL" id="WAGX01000004">
    <property type="protein sequence ID" value="KAB1440066.1"/>
    <property type="molecule type" value="Genomic_DNA"/>
</dbReference>
<gene>
    <name evidence="1" type="ORF">F7O84_06715</name>
</gene>
<protein>
    <submittedName>
        <fullName evidence="1">Uncharacterized protein</fullName>
    </submittedName>
</protein>
<accession>A0A7V7QMV7</accession>
<dbReference type="AlphaFoldDB" id="A0A7V7QMV7"/>
<name>A0A7V7QMV7_9FIRM</name>
<proteinExistence type="predicted"/>
<dbReference type="Proteomes" id="UP000461768">
    <property type="component" value="Unassembled WGS sequence"/>
</dbReference>
<dbReference type="RefSeq" id="WP_151143296.1">
    <property type="nucleotide sequence ID" value="NZ_WAGX01000004.1"/>
</dbReference>
<evidence type="ECO:0000313" key="2">
    <source>
        <dbReference type="Proteomes" id="UP000461768"/>
    </source>
</evidence>
<sequence>MKDTIYRYHYRGHRNTSVSIDLEKIINDTKQIIHQYIKKEKIMTACMYEHENMLFAYYESIGEEIKPEELFAPFSSSLLKWPGEKYMRDWVQMNHVFYHAIPEGITDWKRERKPELQRGRIAFLKPDKLFDYVYYHVAITKEGLLHGDKYQSIALHENILFSYFEEPRTEINIVRDLSKNSKVIEDWLQVIPESHFIKGPQQSNFTFINSLITMGQ</sequence>
<keyword evidence="2" id="KW-1185">Reference proteome</keyword>